<accession>A0ACD1AA85</accession>
<evidence type="ECO:0000313" key="2">
    <source>
        <dbReference type="Proteomes" id="UP000594014"/>
    </source>
</evidence>
<evidence type="ECO:0000313" key="1">
    <source>
        <dbReference type="EMBL" id="QOX63427.1"/>
    </source>
</evidence>
<organism evidence="1 2">
    <name type="scientific">Anoxybacterium hadale</name>
    <dbReference type="NCBI Taxonomy" id="3408580"/>
    <lineage>
        <taxon>Bacteria</taxon>
        <taxon>Bacillati</taxon>
        <taxon>Bacillota</taxon>
        <taxon>Clostridia</taxon>
        <taxon>Peptostreptococcales</taxon>
        <taxon>Anaerovoracaceae</taxon>
        <taxon>Anoxybacterium</taxon>
    </lineage>
</organism>
<dbReference type="EMBL" id="CP042469">
    <property type="protein sequence ID" value="QOX63427.1"/>
    <property type="molecule type" value="Genomic_DNA"/>
</dbReference>
<gene>
    <name evidence="1" type="ORF">FRZ06_08705</name>
</gene>
<sequence length="464" mass="51580">MILIFMNHRIDLIGVSLNHTFKKDRRMTYQETLDKIHSFQKFGSRLGLERMRRLMELLGNPQEHMNVIHVAGTNGKGSVCRYLYSVLRENGYRTGLYTSPFLERFTERIEFDGAEISEEDLTRYTKMTLEKVDQMLQEGMESPTEFELITAIAFLYFSEQEMDFLVLEVGLGGIGDSTNMMSRPAASVITSISFDHTEYLGDTLEKIAIQKAGIIKPGVPVILLVDDEAARGAILEIAAGKGAPVYNAADAVYQIREKKSSGYTFDAIVHGTSYEGLTISMLGMHQIGNAICALTVLEVLKKEKRIHLDKEKTYLGFLRAKQAGRFEIMSTNPYIIIDGAHNEAGAAALAMAVKEHFPKEKILMVAGMLADKKIDKLVELFGLITDEFIATEPDSPRKLAASVLCEALRKAGKQCTAVSDPEEACRYAAGLDQYDVILFAGSLYLIGKVRGILSREKEQSSSVL</sequence>
<proteinExistence type="predicted"/>
<name>A0ACD1AA85_9FIRM</name>
<dbReference type="Proteomes" id="UP000594014">
    <property type="component" value="Chromosome"/>
</dbReference>
<keyword evidence="2" id="KW-1185">Reference proteome</keyword>
<protein>
    <submittedName>
        <fullName evidence="1">Bifunctional folylpolyglutamate synthase/dihydrofolate synthase</fullName>
    </submittedName>
</protein>
<reference evidence="1" key="1">
    <citation type="submission" date="2019-08" db="EMBL/GenBank/DDBJ databases">
        <title>Genome sequence of Clostridiales bacterium MT110.</title>
        <authorList>
            <person name="Cao J."/>
        </authorList>
    </citation>
    <scope>NUCLEOTIDE SEQUENCE</scope>
    <source>
        <strain evidence="1">MT110</strain>
    </source>
</reference>